<dbReference type="HOGENOM" id="CLU_000445_89_37_4"/>
<keyword evidence="5" id="KW-0808">Transferase</keyword>
<name>A9BVB5_DELAS</name>
<evidence type="ECO:0000313" key="15">
    <source>
        <dbReference type="Proteomes" id="UP000000784"/>
    </source>
</evidence>
<dbReference type="GO" id="GO:0000155">
    <property type="term" value="F:phosphorelay sensor kinase activity"/>
    <property type="evidence" value="ECO:0007669"/>
    <property type="project" value="InterPro"/>
</dbReference>
<evidence type="ECO:0000256" key="4">
    <source>
        <dbReference type="ARBA" id="ARBA00022553"/>
    </source>
</evidence>
<feature type="transmembrane region" description="Helical" evidence="11">
    <location>
        <begin position="174"/>
        <end position="197"/>
    </location>
</feature>
<evidence type="ECO:0000256" key="7">
    <source>
        <dbReference type="ARBA" id="ARBA00022777"/>
    </source>
</evidence>
<dbReference type="InterPro" id="IPR005467">
    <property type="entry name" value="His_kinase_dom"/>
</dbReference>
<comment type="catalytic activity">
    <reaction evidence="1">
        <text>ATP + protein L-histidine = ADP + protein N-phospho-L-histidine.</text>
        <dbReference type="EC" id="2.7.13.3"/>
    </reaction>
</comment>
<dbReference type="GO" id="GO:0005886">
    <property type="term" value="C:plasma membrane"/>
    <property type="evidence" value="ECO:0007669"/>
    <property type="project" value="TreeGrafter"/>
</dbReference>
<dbReference type="SUPFAM" id="SSF47384">
    <property type="entry name" value="Homodimeric domain of signal transducing histidine kinase"/>
    <property type="match status" value="1"/>
</dbReference>
<dbReference type="EC" id="2.7.13.3" evidence="3"/>
<dbReference type="CDD" id="cd00075">
    <property type="entry name" value="HATPase"/>
    <property type="match status" value="1"/>
</dbReference>
<dbReference type="SMART" id="SM00387">
    <property type="entry name" value="HATPase_c"/>
    <property type="match status" value="1"/>
</dbReference>
<dbReference type="Pfam" id="PF00512">
    <property type="entry name" value="HisKA"/>
    <property type="match status" value="1"/>
</dbReference>
<evidence type="ECO:0000259" key="12">
    <source>
        <dbReference type="PROSITE" id="PS50109"/>
    </source>
</evidence>
<reference evidence="14 15" key="1">
    <citation type="journal article" date="2004" name="Appl. Environ. Microbiol.">
        <title>Mineralization of individual congeners of linear alkylbenzenesulfonate by defined pairs of heterotrophic bacteria.</title>
        <authorList>
            <person name="Schleheck D."/>
            <person name="Knepper T.P."/>
            <person name="Fischer K."/>
            <person name="Cook A.M."/>
        </authorList>
    </citation>
    <scope>NUCLEOTIDE SEQUENCE [LARGE SCALE GENOMIC DNA]</scope>
    <source>
        <strain evidence="15">DSM 14801 / SPH-1</strain>
    </source>
</reference>
<dbReference type="AlphaFoldDB" id="A9BVB5"/>
<evidence type="ECO:0000256" key="11">
    <source>
        <dbReference type="SAM" id="Phobius"/>
    </source>
</evidence>
<evidence type="ECO:0000256" key="6">
    <source>
        <dbReference type="ARBA" id="ARBA00022692"/>
    </source>
</evidence>
<dbReference type="PROSITE" id="PS50109">
    <property type="entry name" value="HIS_KIN"/>
    <property type="match status" value="1"/>
</dbReference>
<dbReference type="InterPro" id="IPR036097">
    <property type="entry name" value="HisK_dim/P_sf"/>
</dbReference>
<keyword evidence="8 11" id="KW-1133">Transmembrane helix</keyword>
<evidence type="ECO:0000256" key="8">
    <source>
        <dbReference type="ARBA" id="ARBA00022989"/>
    </source>
</evidence>
<keyword evidence="4" id="KW-0597">Phosphoprotein</keyword>
<dbReference type="Pfam" id="PF00672">
    <property type="entry name" value="HAMP"/>
    <property type="match status" value="1"/>
</dbReference>
<protein>
    <recommendedName>
        <fullName evidence="3">histidine kinase</fullName>
        <ecNumber evidence="3">2.7.13.3</ecNumber>
    </recommendedName>
</protein>
<dbReference type="InterPro" id="IPR003594">
    <property type="entry name" value="HATPase_dom"/>
</dbReference>
<dbReference type="InterPro" id="IPR050428">
    <property type="entry name" value="TCS_sensor_his_kinase"/>
</dbReference>
<sequence>MKAAACLRRAWRAGAEPSLIRRLVLAQAVVLVVVWIALGALLMVEFQSDASELDPLRHDAVLAVAGPLLDRPAALQEALARIDLARRTEGQLPGQPRWRVNMMVWHGPQLLFVSPGLSAPIVQTATDRIETVTAAGERWRAMTRSDASGQLRVTLAISNEPGRGMLTLASSSLLVLPLLISAPLLVFPAWAAVWLALRPWRRLSAEIARRGMGDLAPLGFQPRHRELKPLAHSVNRLLQSVRDGLARERSFIADAAHELRTPVAAIRVHAEALNNLPLPAGLADRLGARLDALVGCSARASRLVDQMLALMRADAGPSAPGMQSLEIDRLLQQRLGCLAGLARERGVELDLDAEGPLPLWGERQAMESLIDNLVDNAIKYSPPGGLVRVRARWDAATQATVLEVMDEGPGIAPAWRSRVFDRFFRAPDQAVAGSGLGLAIVAAVVRQHGGSIVCDDADDGPGLCMRVSFPGGTAPH</sequence>
<organism evidence="14 15">
    <name type="scientific">Delftia acidovorans (strain DSM 14801 / SPH-1)</name>
    <dbReference type="NCBI Taxonomy" id="398578"/>
    <lineage>
        <taxon>Bacteria</taxon>
        <taxon>Pseudomonadati</taxon>
        <taxon>Pseudomonadota</taxon>
        <taxon>Betaproteobacteria</taxon>
        <taxon>Burkholderiales</taxon>
        <taxon>Comamonadaceae</taxon>
        <taxon>Delftia</taxon>
    </lineage>
</organism>
<comment type="subcellular location">
    <subcellularLocation>
        <location evidence="2">Membrane</location>
        <topology evidence="2">Multi-pass membrane protein</topology>
    </subcellularLocation>
</comment>
<evidence type="ECO:0000256" key="2">
    <source>
        <dbReference type="ARBA" id="ARBA00004141"/>
    </source>
</evidence>
<evidence type="ECO:0000256" key="3">
    <source>
        <dbReference type="ARBA" id="ARBA00012438"/>
    </source>
</evidence>
<dbReference type="Gene3D" id="3.30.565.10">
    <property type="entry name" value="Histidine kinase-like ATPase, C-terminal domain"/>
    <property type="match status" value="1"/>
</dbReference>
<dbReference type="KEGG" id="dac:Daci_2139"/>
<dbReference type="eggNOG" id="COG2205">
    <property type="taxonomic scope" value="Bacteria"/>
</dbReference>
<evidence type="ECO:0000256" key="1">
    <source>
        <dbReference type="ARBA" id="ARBA00000085"/>
    </source>
</evidence>
<dbReference type="PRINTS" id="PR00344">
    <property type="entry name" value="BCTRLSENSOR"/>
</dbReference>
<dbReference type="STRING" id="398578.Daci_2139"/>
<dbReference type="Proteomes" id="UP000000784">
    <property type="component" value="Chromosome"/>
</dbReference>
<evidence type="ECO:0000256" key="5">
    <source>
        <dbReference type="ARBA" id="ARBA00022679"/>
    </source>
</evidence>
<dbReference type="InterPro" id="IPR036890">
    <property type="entry name" value="HATPase_C_sf"/>
</dbReference>
<dbReference type="RefSeq" id="WP_012204062.1">
    <property type="nucleotide sequence ID" value="NC_010002.1"/>
</dbReference>
<dbReference type="SMART" id="SM00388">
    <property type="entry name" value="HisKA"/>
    <property type="match status" value="1"/>
</dbReference>
<keyword evidence="10 11" id="KW-0472">Membrane</keyword>
<dbReference type="InterPro" id="IPR004358">
    <property type="entry name" value="Sig_transdc_His_kin-like_C"/>
</dbReference>
<evidence type="ECO:0000259" key="13">
    <source>
        <dbReference type="PROSITE" id="PS50885"/>
    </source>
</evidence>
<feature type="domain" description="Histidine kinase" evidence="12">
    <location>
        <begin position="254"/>
        <end position="473"/>
    </location>
</feature>
<keyword evidence="15" id="KW-1185">Reference proteome</keyword>
<dbReference type="InterPro" id="IPR003661">
    <property type="entry name" value="HisK_dim/P_dom"/>
</dbReference>
<feature type="domain" description="HAMP" evidence="13">
    <location>
        <begin position="194"/>
        <end position="246"/>
    </location>
</feature>
<dbReference type="EMBL" id="CP000884">
    <property type="protein sequence ID" value="ABX34779.1"/>
    <property type="molecule type" value="Genomic_DNA"/>
</dbReference>
<reference evidence="15" key="2">
    <citation type="submission" date="2007-11" db="EMBL/GenBank/DDBJ databases">
        <title>Complete sequence of Delftia acidovorans DSM 14801 / SPH-1.</title>
        <authorList>
            <person name="Copeland A."/>
            <person name="Lucas S."/>
            <person name="Lapidus A."/>
            <person name="Barry K."/>
            <person name="Glavina del Rio T."/>
            <person name="Dalin E."/>
            <person name="Tice H."/>
            <person name="Pitluck S."/>
            <person name="Lowry S."/>
            <person name="Clum A."/>
            <person name="Schmutz J."/>
            <person name="Larimer F."/>
            <person name="Land M."/>
            <person name="Hauser L."/>
            <person name="Kyrpides N."/>
            <person name="Kim E."/>
            <person name="Schleheck D."/>
            <person name="Richardson P."/>
        </authorList>
    </citation>
    <scope>NUCLEOTIDE SEQUENCE [LARGE SCALE GENOMIC DNA]</scope>
    <source>
        <strain evidence="15">DSM 14801 / SPH-1</strain>
    </source>
</reference>
<dbReference type="PROSITE" id="PS50885">
    <property type="entry name" value="HAMP"/>
    <property type="match status" value="1"/>
</dbReference>
<accession>A9BVB5</accession>
<dbReference type="CDD" id="cd00082">
    <property type="entry name" value="HisKA"/>
    <property type="match status" value="1"/>
</dbReference>
<keyword evidence="7 14" id="KW-0418">Kinase</keyword>
<dbReference type="Gene3D" id="1.10.287.130">
    <property type="match status" value="1"/>
</dbReference>
<dbReference type="PANTHER" id="PTHR45436:SF15">
    <property type="entry name" value="SENSOR HISTIDINE KINASE CUSS"/>
    <property type="match status" value="1"/>
</dbReference>
<keyword evidence="6 11" id="KW-0812">Transmembrane</keyword>
<dbReference type="PANTHER" id="PTHR45436">
    <property type="entry name" value="SENSOR HISTIDINE KINASE YKOH"/>
    <property type="match status" value="1"/>
</dbReference>
<evidence type="ECO:0000256" key="10">
    <source>
        <dbReference type="ARBA" id="ARBA00023136"/>
    </source>
</evidence>
<proteinExistence type="predicted"/>
<keyword evidence="9" id="KW-0902">Two-component regulatory system</keyword>
<evidence type="ECO:0000256" key="9">
    <source>
        <dbReference type="ARBA" id="ARBA00023012"/>
    </source>
</evidence>
<feature type="transmembrane region" description="Helical" evidence="11">
    <location>
        <begin position="20"/>
        <end position="44"/>
    </location>
</feature>
<dbReference type="SUPFAM" id="SSF55874">
    <property type="entry name" value="ATPase domain of HSP90 chaperone/DNA topoisomerase II/histidine kinase"/>
    <property type="match status" value="1"/>
</dbReference>
<gene>
    <name evidence="14" type="ordered locus">Daci_2139</name>
</gene>
<evidence type="ECO:0000313" key="14">
    <source>
        <dbReference type="EMBL" id="ABX34779.1"/>
    </source>
</evidence>
<dbReference type="Pfam" id="PF02518">
    <property type="entry name" value="HATPase_c"/>
    <property type="match status" value="1"/>
</dbReference>
<dbReference type="GeneID" id="24116736"/>
<dbReference type="InterPro" id="IPR003660">
    <property type="entry name" value="HAMP_dom"/>
</dbReference>